<evidence type="ECO:0000256" key="1">
    <source>
        <dbReference type="SAM" id="MobiDB-lite"/>
    </source>
</evidence>
<feature type="region of interest" description="Disordered" evidence="1">
    <location>
        <begin position="1"/>
        <end position="33"/>
    </location>
</feature>
<accession>A0A5E4RBJ0</accession>
<name>A0A5E4RBJ0_9BURK</name>
<evidence type="ECO:0000313" key="3">
    <source>
        <dbReference type="Proteomes" id="UP000337189"/>
    </source>
</evidence>
<gene>
    <name evidence="2" type="ORF">PCO31110_00079</name>
</gene>
<dbReference type="EMBL" id="CABPSJ010000001">
    <property type="protein sequence ID" value="VVD60567.1"/>
    <property type="molecule type" value="Genomic_DNA"/>
</dbReference>
<protein>
    <submittedName>
        <fullName evidence="2">Uncharacterized protein</fullName>
    </submittedName>
</protein>
<organism evidence="2 3">
    <name type="scientific">Pandoraea communis</name>
    <dbReference type="NCBI Taxonomy" id="2508297"/>
    <lineage>
        <taxon>Bacteria</taxon>
        <taxon>Pseudomonadati</taxon>
        <taxon>Pseudomonadota</taxon>
        <taxon>Betaproteobacteria</taxon>
        <taxon>Burkholderiales</taxon>
        <taxon>Burkholderiaceae</taxon>
        <taxon>Pandoraea</taxon>
    </lineage>
</organism>
<dbReference type="AlphaFoldDB" id="A0A5E4RBJ0"/>
<proteinExistence type="predicted"/>
<evidence type="ECO:0000313" key="2">
    <source>
        <dbReference type="EMBL" id="VVD60567.1"/>
    </source>
</evidence>
<dbReference type="Proteomes" id="UP000337189">
    <property type="component" value="Unassembled WGS sequence"/>
</dbReference>
<feature type="compositionally biased region" description="Basic residues" evidence="1">
    <location>
        <begin position="1"/>
        <end position="10"/>
    </location>
</feature>
<reference evidence="2 3" key="1">
    <citation type="submission" date="2019-08" db="EMBL/GenBank/DDBJ databases">
        <authorList>
            <person name="Peeters C."/>
        </authorList>
    </citation>
    <scope>NUCLEOTIDE SEQUENCE [LARGE SCALE GENOMIC DNA]</scope>
    <source>
        <strain evidence="2 3">LMG 31110</strain>
    </source>
</reference>
<sequence length="95" mass="9705">MEIRSIRAHRRDIDVAQGGAGAQKSPVDAGLGPAGRRGPLRVSCSLCCCSAGLNYSAATGILPILACHSFGPVWCTDTPVESTATVTGMSLTSNS</sequence>